<dbReference type="KEGG" id="aalg:AREALGSMS7_02389"/>
<dbReference type="Proteomes" id="UP000204551">
    <property type="component" value="Chromosome"/>
</dbReference>
<keyword evidence="2" id="KW-0732">Signal</keyword>
<evidence type="ECO:0000256" key="1">
    <source>
        <dbReference type="SAM" id="MobiDB-lite"/>
    </source>
</evidence>
<dbReference type="EMBL" id="CP022515">
    <property type="protein sequence ID" value="ASO05837.1"/>
    <property type="molecule type" value="Genomic_DNA"/>
</dbReference>
<feature type="signal peptide" evidence="2">
    <location>
        <begin position="1"/>
        <end position="19"/>
    </location>
</feature>
<feature type="compositionally biased region" description="Basic and acidic residues" evidence="1">
    <location>
        <begin position="24"/>
        <end position="57"/>
    </location>
</feature>
<dbReference type="RefSeq" id="WP_093978481.1">
    <property type="nucleotide sequence ID" value="NZ_CP022515.1"/>
</dbReference>
<evidence type="ECO:0000259" key="3">
    <source>
        <dbReference type="Pfam" id="PF11827"/>
    </source>
</evidence>
<evidence type="ECO:0000256" key="2">
    <source>
        <dbReference type="SAM" id="SignalP"/>
    </source>
</evidence>
<dbReference type="InterPro" id="IPR021782">
    <property type="entry name" value="DUF3347"/>
</dbReference>
<gene>
    <name evidence="4" type="ORF">AREALGSMS7_02389</name>
</gene>
<evidence type="ECO:0000313" key="5">
    <source>
        <dbReference type="Proteomes" id="UP000204551"/>
    </source>
</evidence>
<dbReference type="AlphaFoldDB" id="A0A221UWU5"/>
<organism evidence="4 5">
    <name type="scientific">Arenibacter algicola</name>
    <dbReference type="NCBI Taxonomy" id="616991"/>
    <lineage>
        <taxon>Bacteria</taxon>
        <taxon>Pseudomonadati</taxon>
        <taxon>Bacteroidota</taxon>
        <taxon>Flavobacteriia</taxon>
        <taxon>Flavobacteriales</taxon>
        <taxon>Flavobacteriaceae</taxon>
        <taxon>Arenibacter</taxon>
    </lineage>
</organism>
<evidence type="ECO:0000313" key="4">
    <source>
        <dbReference type="EMBL" id="ASO05837.1"/>
    </source>
</evidence>
<dbReference type="Pfam" id="PF11827">
    <property type="entry name" value="DUF3347"/>
    <property type="match status" value="1"/>
</dbReference>
<dbReference type="PROSITE" id="PS51257">
    <property type="entry name" value="PROKAR_LIPOPROTEIN"/>
    <property type="match status" value="1"/>
</dbReference>
<name>A0A221UWU5_9FLAO</name>
<proteinExistence type="predicted"/>
<protein>
    <submittedName>
        <fullName evidence="4">Heavy metal transporter</fullName>
    </submittedName>
</protein>
<feature type="domain" description="DUF3347" evidence="3">
    <location>
        <begin position="74"/>
        <end position="164"/>
    </location>
</feature>
<reference evidence="4 5" key="1">
    <citation type="submission" date="2017-07" db="EMBL/GenBank/DDBJ databases">
        <title>Genome Sequence of Arenibacter algicola Strain SMS7 Isolated from a culture of the Diatom Skeletonema marinoi.</title>
        <authorList>
            <person name="Topel M."/>
            <person name="Pinder M.I.M."/>
            <person name="Johansson O.N."/>
            <person name="Kourtchenko O."/>
            <person name="Godhe A."/>
            <person name="Clarke A.K."/>
        </authorList>
    </citation>
    <scope>NUCLEOTIDE SEQUENCE [LARGE SCALE GENOMIC DNA]</scope>
    <source>
        <strain evidence="4 5">SMS7</strain>
    </source>
</reference>
<feature type="region of interest" description="Disordered" evidence="1">
    <location>
        <begin position="24"/>
        <end position="58"/>
    </location>
</feature>
<accession>A0A221UWU5</accession>
<feature type="chain" id="PRO_5012917165" evidence="2">
    <location>
        <begin position="20"/>
        <end position="209"/>
    </location>
</feature>
<sequence length="209" mass="22840">MKKVRVSTGILAMAVIALGATSCKDTKKEGSSADGVQSEHMDDNGHMGDGMEDHSQMDQDNMNQGGMAMMSSEVVADYLTLKNALVSDDKDGAATAGEKLEGSLKDFDTSKFSDEQRAELTDIIEDATEHAEHIAKSDIGHQREHFDILSKDVIDLLAITGSERTLYQAYCPMYNNNKGAQWLSATEEIKNPYYGSKMMTCGSVQKQIN</sequence>